<evidence type="ECO:0000259" key="1">
    <source>
        <dbReference type="Pfam" id="PF03050"/>
    </source>
</evidence>
<feature type="domain" description="Transposase IS66 C-terminal" evidence="2">
    <location>
        <begin position="144"/>
        <end position="181"/>
    </location>
</feature>
<dbReference type="InterPro" id="IPR039552">
    <property type="entry name" value="IS66_C"/>
</dbReference>
<evidence type="ECO:0000259" key="2">
    <source>
        <dbReference type="Pfam" id="PF13817"/>
    </source>
</evidence>
<reference evidence="3 4" key="1">
    <citation type="submission" date="2019-10" db="EMBL/GenBank/DDBJ databases">
        <title>Draft Genome Sequence of the Caffeine Degrading Methylotroph Methylorubrum populi PINKEL.</title>
        <authorList>
            <person name="Dawson S.C."/>
            <person name="Zhang X."/>
            <person name="Wright M.E."/>
            <person name="Sharma G."/>
            <person name="Langner J.T."/>
            <person name="Ditty J.L."/>
            <person name="Subuyuj G.A."/>
        </authorList>
    </citation>
    <scope>NUCLEOTIDE SEQUENCE [LARGE SCALE GENOMIC DNA]</scope>
    <source>
        <strain evidence="3 4">Pinkel</strain>
    </source>
</reference>
<protein>
    <submittedName>
        <fullName evidence="3">Mobile element protein</fullName>
    </submittedName>
</protein>
<feature type="domain" description="Transposase IS66 central" evidence="1">
    <location>
        <begin position="23"/>
        <end position="137"/>
    </location>
</feature>
<name>A0A833J3E8_9HYPH</name>
<comment type="caution">
    <text evidence="3">The sequence shown here is derived from an EMBL/GenBank/DDBJ whole genome shotgun (WGS) entry which is preliminary data.</text>
</comment>
<accession>A0A833J3E8</accession>
<dbReference type="Pfam" id="PF13817">
    <property type="entry name" value="DDE_Tnp_IS66_C"/>
    <property type="match status" value="1"/>
</dbReference>
<dbReference type="PANTHER" id="PTHR33678:SF1">
    <property type="entry name" value="BLL1576 PROTEIN"/>
    <property type="match status" value="1"/>
</dbReference>
<organism evidence="3 4">
    <name type="scientific">Methylorubrum populi</name>
    <dbReference type="NCBI Taxonomy" id="223967"/>
    <lineage>
        <taxon>Bacteria</taxon>
        <taxon>Pseudomonadati</taxon>
        <taxon>Pseudomonadota</taxon>
        <taxon>Alphaproteobacteria</taxon>
        <taxon>Hyphomicrobiales</taxon>
        <taxon>Methylobacteriaceae</taxon>
        <taxon>Methylorubrum</taxon>
    </lineage>
</organism>
<gene>
    <name evidence="3" type="ORF">F8B43_3728</name>
</gene>
<evidence type="ECO:0000313" key="4">
    <source>
        <dbReference type="Proteomes" id="UP000469949"/>
    </source>
</evidence>
<dbReference type="InterPro" id="IPR004291">
    <property type="entry name" value="Transposase_IS66_central"/>
</dbReference>
<dbReference type="PANTHER" id="PTHR33678">
    <property type="entry name" value="BLL1576 PROTEIN"/>
    <property type="match status" value="1"/>
</dbReference>
<proteinExistence type="predicted"/>
<dbReference type="AlphaFoldDB" id="A0A833J3E8"/>
<sequence>MPSARLKLLAWLSIPPCCPTTGSALAAEALARIGALYGIECELHGRPPDARTRERQARAKPLAAALKVWTERSLPQLPGRSQLAKAIRYILARWRALTRTFDDGRIALDNNAAGRALRSVAVGRKNHLFAGSDFGAERAAAFYTLIETAKLNRLDPGAYLRDVLTRIADHPAKRLADLLPWNWTPAQPAAYAA</sequence>
<dbReference type="EMBL" id="WEKV01000014">
    <property type="protein sequence ID" value="KAB7783805.1"/>
    <property type="molecule type" value="Genomic_DNA"/>
</dbReference>
<dbReference type="Pfam" id="PF03050">
    <property type="entry name" value="DDE_Tnp_IS66"/>
    <property type="match status" value="1"/>
</dbReference>
<evidence type="ECO:0000313" key="3">
    <source>
        <dbReference type="EMBL" id="KAB7783805.1"/>
    </source>
</evidence>
<dbReference type="InterPro" id="IPR052344">
    <property type="entry name" value="Transposase-related"/>
</dbReference>
<dbReference type="Proteomes" id="UP000469949">
    <property type="component" value="Unassembled WGS sequence"/>
</dbReference>